<comment type="caution">
    <text evidence="3">The sequence shown here is derived from an EMBL/GenBank/DDBJ whole genome shotgun (WGS) entry which is preliminary data.</text>
</comment>
<evidence type="ECO:0000313" key="3">
    <source>
        <dbReference type="EMBL" id="MCG7938827.1"/>
    </source>
</evidence>
<dbReference type="AlphaFoldDB" id="A0A9E4K417"/>
<feature type="compositionally biased region" description="Low complexity" evidence="1">
    <location>
        <begin position="87"/>
        <end position="99"/>
    </location>
</feature>
<reference evidence="3" key="1">
    <citation type="journal article" date="2021" name="Proc. Natl. Acad. Sci. U.S.A.">
        <title>Global biogeography of chemosynthetic symbionts reveals both localized and globally distributed symbiont groups. .</title>
        <authorList>
            <person name="Osvatic J.T."/>
            <person name="Wilkins L.G.E."/>
            <person name="Leibrecht L."/>
            <person name="Leray M."/>
            <person name="Zauner S."/>
            <person name="Polzin J."/>
            <person name="Camacho Y."/>
            <person name="Gros O."/>
            <person name="van Gils J.A."/>
            <person name="Eisen J.A."/>
            <person name="Petersen J.M."/>
            <person name="Yuen B."/>
        </authorList>
    </citation>
    <scope>NUCLEOTIDE SEQUENCE</scope>
    <source>
        <strain evidence="3">MAGL173</strain>
    </source>
</reference>
<protein>
    <recommendedName>
        <fullName evidence="5">Protein kinase domain-containing protein</fullName>
    </recommendedName>
</protein>
<feature type="compositionally biased region" description="Low complexity" evidence="1">
    <location>
        <begin position="240"/>
        <end position="251"/>
    </location>
</feature>
<proteinExistence type="predicted"/>
<evidence type="ECO:0008006" key="5">
    <source>
        <dbReference type="Google" id="ProtNLM"/>
    </source>
</evidence>
<feature type="region of interest" description="Disordered" evidence="1">
    <location>
        <begin position="68"/>
        <end position="299"/>
    </location>
</feature>
<feature type="chain" id="PRO_5038913913" description="Protein kinase domain-containing protein" evidence="2">
    <location>
        <begin position="23"/>
        <end position="651"/>
    </location>
</feature>
<feature type="signal peptide" evidence="2">
    <location>
        <begin position="1"/>
        <end position="22"/>
    </location>
</feature>
<dbReference type="EMBL" id="JAEPDI010000004">
    <property type="protein sequence ID" value="MCG7938827.1"/>
    <property type="molecule type" value="Genomic_DNA"/>
</dbReference>
<evidence type="ECO:0000313" key="4">
    <source>
        <dbReference type="Proteomes" id="UP000886687"/>
    </source>
</evidence>
<accession>A0A9E4K417</accession>
<feature type="compositionally biased region" description="Pro residues" evidence="1">
    <location>
        <begin position="252"/>
        <end position="262"/>
    </location>
</feature>
<sequence>MLKATRALSLLLLSLLSTTVAAKLSADHRYLKIDLADASGLLDQAEQSEPSVDQYSLFKKVLIANSGSGVPQSVKNNRRRDNDNDNRGNFGNNNNNNADSADDNSDTGDFNGEPAVPIPAKPTRKIGPPPVVSQPDADDGAVKADAPPVDQRPGWGGNPKSVWGDDPQQGNQAKPDPRFPFGIPPGVDPNKPFPANDGKAKGYNNAQQAKPDPRFPFGIPPGVDPNKPFPANAEKAKGYNNAKPVQQVQQPQPNPNPKPPVAGAPGNAGKQPVPATGGKAQGYNKAKQNTGAIAKTQPPLNALPNAKRVYNGTITEFFNGSRKADVEYAGRVEWVNLKGPDGKTLRDDFGQPVAEPMLISGDQLGELGKRLGGGANSVVYLSKSRPKELVNKFVRITDNNGNLRPSKERTITDQAVGRQILKDLKKLKPKSPFRIAKQEGKVKIWKKTDKFGITHRFALTRDENISSPIYHSNGAPFVNKDGSPVTVTNAADRIAERGRYLSLKEELTINMVIRELNQNGIVWTDHKLENLDIVKDNSSVTGYRVIFFDFDAFRPVVGDSRRHRYKVARDMQKFFDNIEKHERAGQKAGVDIHNYMDWTVFANDSSFSYLYTPGANTYRKEYKDFDRLDARTFNKALFTSTGNNTIGVEFE</sequence>
<dbReference type="Proteomes" id="UP000886687">
    <property type="component" value="Unassembled WGS sequence"/>
</dbReference>
<evidence type="ECO:0000256" key="2">
    <source>
        <dbReference type="SAM" id="SignalP"/>
    </source>
</evidence>
<organism evidence="3 4">
    <name type="scientific">Candidatus Thiodiazotropha lotti</name>
    <dbReference type="NCBI Taxonomy" id="2792787"/>
    <lineage>
        <taxon>Bacteria</taxon>
        <taxon>Pseudomonadati</taxon>
        <taxon>Pseudomonadota</taxon>
        <taxon>Gammaproteobacteria</taxon>
        <taxon>Chromatiales</taxon>
        <taxon>Sedimenticolaceae</taxon>
        <taxon>Candidatus Thiodiazotropha</taxon>
    </lineage>
</organism>
<keyword evidence="2" id="KW-0732">Signal</keyword>
<evidence type="ECO:0000256" key="1">
    <source>
        <dbReference type="SAM" id="MobiDB-lite"/>
    </source>
</evidence>
<gene>
    <name evidence="3" type="ORF">JAZ04_08210</name>
</gene>
<name>A0A9E4K417_9GAMM</name>